<dbReference type="InterPro" id="IPR037066">
    <property type="entry name" value="Plug_dom_sf"/>
</dbReference>
<dbReference type="CDD" id="cd01347">
    <property type="entry name" value="ligand_gated_channel"/>
    <property type="match status" value="1"/>
</dbReference>
<evidence type="ECO:0000313" key="15">
    <source>
        <dbReference type="EMBL" id="GIU68019.1"/>
    </source>
</evidence>
<dbReference type="SUPFAM" id="SSF56935">
    <property type="entry name" value="Porins"/>
    <property type="match status" value="1"/>
</dbReference>
<keyword evidence="8 9" id="KW-0998">Cell outer membrane</keyword>
<dbReference type="PANTHER" id="PTHR30442">
    <property type="entry name" value="IRON III DICITRATE TRANSPORT PROTEIN FECA"/>
    <property type="match status" value="1"/>
</dbReference>
<dbReference type="InterPro" id="IPR012910">
    <property type="entry name" value="Plug_dom"/>
</dbReference>
<keyword evidence="3 9" id="KW-1134">Transmembrane beta strand</keyword>
<feature type="domain" description="TonB-dependent receptor-like beta-barrel" evidence="13">
    <location>
        <begin position="232"/>
        <end position="688"/>
    </location>
</feature>
<dbReference type="PROSITE" id="PS00430">
    <property type="entry name" value="TONB_DEPENDENT_REC_1"/>
    <property type="match status" value="1"/>
</dbReference>
<dbReference type="InterPro" id="IPR000531">
    <property type="entry name" value="Beta-barrel_TonB"/>
</dbReference>
<keyword evidence="15" id="KW-0675">Receptor</keyword>
<dbReference type="Gene3D" id="2.40.170.20">
    <property type="entry name" value="TonB-dependent receptor, beta-barrel domain"/>
    <property type="match status" value="1"/>
</dbReference>
<name>A0ABQ4PZB9_9PROT</name>
<dbReference type="Pfam" id="PF00593">
    <property type="entry name" value="TonB_dep_Rec_b-barrel"/>
    <property type="match status" value="1"/>
</dbReference>
<evidence type="ECO:0000256" key="5">
    <source>
        <dbReference type="ARBA" id="ARBA00022729"/>
    </source>
</evidence>
<dbReference type="Gene3D" id="2.170.130.10">
    <property type="entry name" value="TonB-dependent receptor, plug domain"/>
    <property type="match status" value="1"/>
</dbReference>
<evidence type="ECO:0000256" key="6">
    <source>
        <dbReference type="ARBA" id="ARBA00023077"/>
    </source>
</evidence>
<evidence type="ECO:0000256" key="1">
    <source>
        <dbReference type="ARBA" id="ARBA00004571"/>
    </source>
</evidence>
<evidence type="ECO:0000259" key="14">
    <source>
        <dbReference type="Pfam" id="PF07715"/>
    </source>
</evidence>
<dbReference type="PANTHER" id="PTHR30442:SF0">
    <property type="entry name" value="FE(3+) DICITRATE TRANSPORT PROTEIN FECA"/>
    <property type="match status" value="1"/>
</dbReference>
<dbReference type="PROSITE" id="PS52016">
    <property type="entry name" value="TONB_DEPENDENT_REC_3"/>
    <property type="match status" value="1"/>
</dbReference>
<dbReference type="InterPro" id="IPR010916">
    <property type="entry name" value="TonB_box_CS"/>
</dbReference>
<evidence type="ECO:0000256" key="7">
    <source>
        <dbReference type="ARBA" id="ARBA00023136"/>
    </source>
</evidence>
<keyword evidence="16" id="KW-1185">Reference proteome</keyword>
<evidence type="ECO:0000256" key="12">
    <source>
        <dbReference type="SAM" id="SignalP"/>
    </source>
</evidence>
<comment type="subcellular location">
    <subcellularLocation>
        <location evidence="1 9">Cell outer membrane</location>
        <topology evidence="1 9">Multi-pass membrane protein</topology>
    </subcellularLocation>
</comment>
<evidence type="ECO:0000259" key="13">
    <source>
        <dbReference type="Pfam" id="PF00593"/>
    </source>
</evidence>
<protein>
    <submittedName>
        <fullName evidence="15">TonB-dependent receptor</fullName>
    </submittedName>
</protein>
<keyword evidence="6 10" id="KW-0798">TonB box</keyword>
<keyword evidence="4 9" id="KW-0812">Transmembrane</keyword>
<dbReference type="Proteomes" id="UP001161064">
    <property type="component" value="Unassembled WGS sequence"/>
</dbReference>
<feature type="chain" id="PRO_5046141528" evidence="12">
    <location>
        <begin position="29"/>
        <end position="717"/>
    </location>
</feature>
<proteinExistence type="inferred from homology"/>
<evidence type="ECO:0000256" key="11">
    <source>
        <dbReference type="RuleBase" id="RU003357"/>
    </source>
</evidence>
<dbReference type="Pfam" id="PF07715">
    <property type="entry name" value="Plug"/>
    <property type="match status" value="1"/>
</dbReference>
<dbReference type="InterPro" id="IPR039426">
    <property type="entry name" value="TonB-dep_rcpt-like"/>
</dbReference>
<keyword evidence="2 9" id="KW-0813">Transport</keyword>
<feature type="short sequence motif" description="TonB box" evidence="10">
    <location>
        <begin position="33"/>
        <end position="39"/>
    </location>
</feature>
<evidence type="ECO:0000256" key="3">
    <source>
        <dbReference type="ARBA" id="ARBA00022452"/>
    </source>
</evidence>
<evidence type="ECO:0000256" key="4">
    <source>
        <dbReference type="ARBA" id="ARBA00022692"/>
    </source>
</evidence>
<evidence type="ECO:0000313" key="16">
    <source>
        <dbReference type="Proteomes" id="UP001161064"/>
    </source>
</evidence>
<evidence type="ECO:0000256" key="10">
    <source>
        <dbReference type="PROSITE-ProRule" id="PRU10143"/>
    </source>
</evidence>
<comment type="similarity">
    <text evidence="9 11">Belongs to the TonB-dependent receptor family.</text>
</comment>
<evidence type="ECO:0000256" key="8">
    <source>
        <dbReference type="ARBA" id="ARBA00023237"/>
    </source>
</evidence>
<comment type="caution">
    <text evidence="15">The sequence shown here is derived from an EMBL/GenBank/DDBJ whole genome shotgun (WGS) entry which is preliminary data.</text>
</comment>
<keyword evidence="5 12" id="KW-0732">Signal</keyword>
<reference evidence="15" key="1">
    <citation type="submission" date="2021-05" db="EMBL/GenBank/DDBJ databases">
        <authorList>
            <person name="Tanabe Y."/>
        </authorList>
    </citation>
    <scope>NUCLEOTIDE SEQUENCE</scope>
    <source>
        <strain evidence="15">BOTRYCO-1</strain>
    </source>
</reference>
<sequence length="717" mass="78247">MTEANKVCFNRAACALLFPILLASPAAAEEVETIIVSGSILKDKANLPGSVFEVSADDLARLKPISVSDLLQGVPGVQVVSEDLFGLKVNISVRGLTPRRSARTLLLEDGMPIQPAPYSEPSAHYVPPFERIERIEVLKGSGEIMYGPQSLGGMINFITKPVPDGFEGQIDVAAGTRNFGSGHLMLGAGNEQGGATLNILQKQSDGTRDGHSTQLKDVALKAVVKLGDRRTLTARFTNFVEDTALTEAGLNAARYAQNPYANPFTDDHFDLTRRAMQLVYDAGWGAHVNSHTQVYAAETFRASYRQTDTSTDAMTANPTTGCEGSARTDYENFAARCGNKMRPRKFSFSGLETTWTLQSSLWGQEITSIVGARWHHEDADRRRYNGLTPTARETSQGTSLRDLNLIQTDATALYAQTTWNYKSLSVSAGIRNEDIQTTNTSVYANFLERNLRASSHQNIALPGFGLTWEPQDSFVVFAGVHKGFAPPRPDRDVDPLAPANQVRPEQSTNYELGMRRRIGDATQVEATAFLLDFKELIVAGPLLGLASGTLINAGEATHAGGELYLKHGWSEGLSPNWKPWITLSGTYLAKAEFDSNVGEGAANVRGNRIPYAPKWLGDLSVGLTGTNGLGVTLGVHYVGEQFSDARNTIAQSADGTLGLVPFYSILNLGLRFRPERVNWDIYLSAHNVLDRRYLTTRTDGMFAGPPRQVLIGFRRRL</sequence>
<reference evidence="15" key="2">
    <citation type="journal article" date="2023" name="ISME Commun">
        <title>Characterization of a bloom-associated alphaproteobacterial lineage, 'Candidatus Phycosocius': insights into freshwater algal-bacterial interactions.</title>
        <authorList>
            <person name="Tanabe Y."/>
            <person name="Yamaguchi H."/>
            <person name="Yoshida M."/>
            <person name="Kai A."/>
            <person name="Okazaki Y."/>
        </authorList>
    </citation>
    <scope>NUCLEOTIDE SEQUENCE</scope>
    <source>
        <strain evidence="15">BOTRYCO-1</strain>
    </source>
</reference>
<feature type="signal peptide" evidence="12">
    <location>
        <begin position="1"/>
        <end position="28"/>
    </location>
</feature>
<evidence type="ECO:0000256" key="9">
    <source>
        <dbReference type="PROSITE-ProRule" id="PRU01360"/>
    </source>
</evidence>
<dbReference type="EMBL" id="BPFZ01000017">
    <property type="protein sequence ID" value="GIU68019.1"/>
    <property type="molecule type" value="Genomic_DNA"/>
</dbReference>
<organism evidence="15 16">
    <name type="scientific">Candidatus Phycosocius spiralis</name>
    <dbReference type="NCBI Taxonomy" id="2815099"/>
    <lineage>
        <taxon>Bacteria</taxon>
        <taxon>Pseudomonadati</taxon>
        <taxon>Pseudomonadota</taxon>
        <taxon>Alphaproteobacteria</taxon>
        <taxon>Caulobacterales</taxon>
        <taxon>Caulobacterales incertae sedis</taxon>
        <taxon>Candidatus Phycosocius</taxon>
    </lineage>
</organism>
<evidence type="ECO:0000256" key="2">
    <source>
        <dbReference type="ARBA" id="ARBA00022448"/>
    </source>
</evidence>
<accession>A0ABQ4PZB9</accession>
<dbReference type="RefSeq" id="WP_284361506.1">
    <property type="nucleotide sequence ID" value="NZ_BPFZ01000017.1"/>
</dbReference>
<keyword evidence="7 9" id="KW-0472">Membrane</keyword>
<feature type="domain" description="TonB-dependent receptor plug" evidence="14">
    <location>
        <begin position="44"/>
        <end position="153"/>
    </location>
</feature>
<gene>
    <name evidence="15" type="ORF">PsB1_2173</name>
</gene>
<dbReference type="InterPro" id="IPR036942">
    <property type="entry name" value="Beta-barrel_TonB_sf"/>
</dbReference>